<feature type="region of interest" description="Disordered" evidence="4">
    <location>
        <begin position="258"/>
        <end position="302"/>
    </location>
</feature>
<dbReference type="SUPFAM" id="SSF52540">
    <property type="entry name" value="P-loop containing nucleoside triphosphate hydrolases"/>
    <property type="match status" value="2"/>
</dbReference>
<dbReference type="Proteomes" id="UP000678513">
    <property type="component" value="Chromosome"/>
</dbReference>
<dbReference type="PROSITE" id="PS50893">
    <property type="entry name" value="ABC_TRANSPORTER_2"/>
    <property type="match status" value="1"/>
</dbReference>
<feature type="domain" description="ABC transporter" evidence="5">
    <location>
        <begin position="5"/>
        <end position="236"/>
    </location>
</feature>
<name>A0ABX7Y6P3_9ACTN</name>
<dbReference type="InterPro" id="IPR050611">
    <property type="entry name" value="ABCF"/>
</dbReference>
<dbReference type="InterPro" id="IPR003593">
    <property type="entry name" value="AAA+_ATPase"/>
</dbReference>
<evidence type="ECO:0000256" key="1">
    <source>
        <dbReference type="ARBA" id="ARBA00022737"/>
    </source>
</evidence>
<keyword evidence="2" id="KW-0547">Nucleotide-binding</keyword>
<organism evidence="6 7">
    <name type="scientific">Arachnia rubra</name>
    <dbReference type="NCBI Taxonomy" id="1547448"/>
    <lineage>
        <taxon>Bacteria</taxon>
        <taxon>Bacillati</taxon>
        <taxon>Actinomycetota</taxon>
        <taxon>Actinomycetes</taxon>
        <taxon>Propionibacteriales</taxon>
        <taxon>Propionibacteriaceae</taxon>
        <taxon>Arachnia</taxon>
    </lineage>
</organism>
<dbReference type="PANTHER" id="PTHR19211:SF6">
    <property type="entry name" value="BLL7188 PROTEIN"/>
    <property type="match status" value="1"/>
</dbReference>
<protein>
    <submittedName>
        <fullName evidence="6">ABC-F family ATP-binding cassette domain-containing protein</fullName>
    </submittedName>
</protein>
<evidence type="ECO:0000259" key="5">
    <source>
        <dbReference type="PROSITE" id="PS50893"/>
    </source>
</evidence>
<evidence type="ECO:0000256" key="2">
    <source>
        <dbReference type="ARBA" id="ARBA00022741"/>
    </source>
</evidence>
<keyword evidence="7" id="KW-1185">Reference proteome</keyword>
<dbReference type="InterPro" id="IPR003439">
    <property type="entry name" value="ABC_transporter-like_ATP-bd"/>
</dbReference>
<dbReference type="Pfam" id="PF00005">
    <property type="entry name" value="ABC_tran"/>
    <property type="match status" value="2"/>
</dbReference>
<evidence type="ECO:0000256" key="4">
    <source>
        <dbReference type="SAM" id="MobiDB-lite"/>
    </source>
</evidence>
<dbReference type="GO" id="GO:0005524">
    <property type="term" value="F:ATP binding"/>
    <property type="evidence" value="ECO:0007669"/>
    <property type="project" value="UniProtKB-KW"/>
</dbReference>
<keyword evidence="3 6" id="KW-0067">ATP-binding</keyword>
<dbReference type="Gene3D" id="3.40.50.300">
    <property type="entry name" value="P-loop containing nucleotide triphosphate hydrolases"/>
    <property type="match status" value="2"/>
</dbReference>
<evidence type="ECO:0000256" key="3">
    <source>
        <dbReference type="ARBA" id="ARBA00022840"/>
    </source>
</evidence>
<gene>
    <name evidence="6" type="ORF">J5A65_03870</name>
</gene>
<evidence type="ECO:0000313" key="6">
    <source>
        <dbReference type="EMBL" id="QUC08879.1"/>
    </source>
</evidence>
<dbReference type="InterPro" id="IPR027417">
    <property type="entry name" value="P-loop_NTPase"/>
</dbReference>
<accession>A0ABX7Y6P3</accession>
<reference evidence="6 7" key="1">
    <citation type="submission" date="2021-03" db="EMBL/GenBank/DDBJ databases">
        <title>Human Oral Microbial Genomes.</title>
        <authorList>
            <person name="Johnston C.D."/>
            <person name="Chen T."/>
            <person name="Dewhirst F.E."/>
        </authorList>
    </citation>
    <scope>NUCLEOTIDE SEQUENCE [LARGE SCALE GENOMIC DNA]</scope>
    <source>
        <strain evidence="6 7">DSMZ 100122</strain>
    </source>
</reference>
<sequence length="526" mass="56395">MPSHVSLSHVHFTWPDGEPCLTDVTASFTQGVTGVVGRNGSGKTTLLRLITGELAPTAGTIIRDGAVDLLPQHLTLATGGQVADLLGIRAQLTALRAIAGGDADPRHFDVVGDAWDIEARAGEELAAAGLSLGLDRSVGSLSGGEAMLVALIGLQVRRCGIAVLDEPTNNLDRHGRARVYDLLARWRGAVIVASHDPQLLRRADAIAEVRDGVIQLTGGNWDVHQAAVSAGRQAAERELREAEQQLRRARRQRIATLEKASRQQRVSRDAKRRGVEKAQRDYFTNRAEGSSGRARELADQRVGQAQDAVEQAESRLREGDAVAIDLPQLRLPASRRLVEVNSAEPPLVLQGPERVALTGRNGAGKTRLLDALLTGGATGRVLTHRVGYLPQRLALLPGEASVLEAVNGAAPSASRAQLRSRLARFGLRDLAVTRRVAALSGGERFRATLAALLLADPPPELLILDEPTNNLDLATVDLLVAALDAYRGALIVVSHDDDFLARLAIDRIWEVADGAVRERFTGHQMP</sequence>
<dbReference type="EMBL" id="CP072384">
    <property type="protein sequence ID" value="QUC08879.1"/>
    <property type="molecule type" value="Genomic_DNA"/>
</dbReference>
<feature type="compositionally biased region" description="Basic and acidic residues" evidence="4">
    <location>
        <begin position="266"/>
        <end position="280"/>
    </location>
</feature>
<dbReference type="PANTHER" id="PTHR19211">
    <property type="entry name" value="ATP-BINDING TRANSPORT PROTEIN-RELATED"/>
    <property type="match status" value="1"/>
</dbReference>
<evidence type="ECO:0000313" key="7">
    <source>
        <dbReference type="Proteomes" id="UP000678513"/>
    </source>
</evidence>
<dbReference type="SMART" id="SM00382">
    <property type="entry name" value="AAA"/>
    <property type="match status" value="2"/>
</dbReference>
<keyword evidence="1" id="KW-0677">Repeat</keyword>
<dbReference type="RefSeq" id="WP_212325544.1">
    <property type="nucleotide sequence ID" value="NZ_AP024463.1"/>
</dbReference>
<proteinExistence type="predicted"/>